<feature type="region of interest" description="Disordered" evidence="1">
    <location>
        <begin position="1"/>
        <end position="20"/>
    </location>
</feature>
<organism evidence="3 4">
    <name type="scientific">Agrococcus jenensis</name>
    <dbReference type="NCBI Taxonomy" id="46353"/>
    <lineage>
        <taxon>Bacteria</taxon>
        <taxon>Bacillati</taxon>
        <taxon>Actinomycetota</taxon>
        <taxon>Actinomycetes</taxon>
        <taxon>Micrococcales</taxon>
        <taxon>Microbacteriaceae</taxon>
        <taxon>Agrococcus</taxon>
    </lineage>
</organism>
<keyword evidence="2" id="KW-0472">Membrane</keyword>
<dbReference type="AlphaFoldDB" id="A0A3N2ARX2"/>
<comment type="caution">
    <text evidence="3">The sequence shown here is derived from an EMBL/GenBank/DDBJ whole genome shotgun (WGS) entry which is preliminary data.</text>
</comment>
<name>A0A3N2ARX2_9MICO</name>
<dbReference type="Pfam" id="PF19700">
    <property type="entry name" value="DUF6198"/>
    <property type="match status" value="1"/>
</dbReference>
<keyword evidence="2" id="KW-0812">Transmembrane</keyword>
<keyword evidence="2" id="KW-1133">Transmembrane helix</keyword>
<sequence length="247" mass="26249">MDAVTTGPHQQQHPRAHERSAGHPIRRLLLPIDALGPRDTTARVVQLLVGLFLYGIALALLIRADLGVGPWDVFSLGLAVHLPMSYGMATIAVSALVLLIWIPLRQRPGIGTLLNAVLVGPSADVGLLLIPEVQGLWAQVPLLVGGMVLLAFATGLYIAPQLGPGPRDGLMTGIVRITGWRVWIVRTLIEGTVLLLGWLLGGPVGVGTVIFAFGIGPLIGIFLPLFARRRAATVARLTSRRGVDPGR</sequence>
<feature type="transmembrane region" description="Helical" evidence="2">
    <location>
        <begin position="44"/>
        <end position="64"/>
    </location>
</feature>
<dbReference type="PANTHER" id="PTHR40078">
    <property type="entry name" value="INTEGRAL MEMBRANE PROTEIN-RELATED"/>
    <property type="match status" value="1"/>
</dbReference>
<keyword evidence="4" id="KW-1185">Reference proteome</keyword>
<dbReference type="PANTHER" id="PTHR40078:SF1">
    <property type="entry name" value="INTEGRAL MEMBRANE PROTEIN"/>
    <property type="match status" value="1"/>
</dbReference>
<feature type="transmembrane region" description="Helical" evidence="2">
    <location>
        <begin position="136"/>
        <end position="159"/>
    </location>
</feature>
<evidence type="ECO:0000256" key="1">
    <source>
        <dbReference type="SAM" id="MobiDB-lite"/>
    </source>
</evidence>
<reference evidence="3 4" key="1">
    <citation type="submission" date="2018-11" db="EMBL/GenBank/DDBJ databases">
        <title>Sequencing the genomes of 1000 actinobacteria strains.</title>
        <authorList>
            <person name="Klenk H.-P."/>
        </authorList>
    </citation>
    <scope>NUCLEOTIDE SEQUENCE [LARGE SCALE GENOMIC DNA]</scope>
    <source>
        <strain evidence="3 4">DSM 9580</strain>
    </source>
</reference>
<evidence type="ECO:0000313" key="4">
    <source>
        <dbReference type="Proteomes" id="UP000275456"/>
    </source>
</evidence>
<evidence type="ECO:0000313" key="3">
    <source>
        <dbReference type="EMBL" id="ROR65668.1"/>
    </source>
</evidence>
<dbReference type="InterPro" id="IPR038750">
    <property type="entry name" value="YczE/YyaS-like"/>
</dbReference>
<accession>A0A3N2ARX2</accession>
<feature type="transmembrane region" description="Helical" evidence="2">
    <location>
        <begin position="180"/>
        <end position="200"/>
    </location>
</feature>
<feature type="transmembrane region" description="Helical" evidence="2">
    <location>
        <begin position="206"/>
        <end position="227"/>
    </location>
</feature>
<evidence type="ECO:0000256" key="2">
    <source>
        <dbReference type="SAM" id="Phobius"/>
    </source>
</evidence>
<feature type="transmembrane region" description="Helical" evidence="2">
    <location>
        <begin position="84"/>
        <end position="104"/>
    </location>
</feature>
<proteinExistence type="predicted"/>
<dbReference type="EMBL" id="RKHJ01000001">
    <property type="protein sequence ID" value="ROR65668.1"/>
    <property type="molecule type" value="Genomic_DNA"/>
</dbReference>
<dbReference type="Proteomes" id="UP000275456">
    <property type="component" value="Unassembled WGS sequence"/>
</dbReference>
<gene>
    <name evidence="3" type="ORF">EDD26_1037</name>
</gene>
<feature type="transmembrane region" description="Helical" evidence="2">
    <location>
        <begin position="111"/>
        <end position="130"/>
    </location>
</feature>
<protein>
    <submittedName>
        <fullName evidence="3">Putative membrane protein YczE</fullName>
    </submittedName>
</protein>